<dbReference type="Pfam" id="PF13561">
    <property type="entry name" value="adh_short_C2"/>
    <property type="match status" value="1"/>
</dbReference>
<dbReference type="GO" id="GO:0016491">
    <property type="term" value="F:oxidoreductase activity"/>
    <property type="evidence" value="ECO:0007669"/>
    <property type="project" value="UniProtKB-KW"/>
</dbReference>
<dbReference type="Proteomes" id="UP000653454">
    <property type="component" value="Unassembled WGS sequence"/>
</dbReference>
<keyword evidence="1" id="KW-0560">Oxidoreductase</keyword>
<feature type="domain" description="Ketoreductase" evidence="2">
    <location>
        <begin position="6"/>
        <end position="134"/>
    </location>
</feature>
<dbReference type="InterPro" id="IPR002347">
    <property type="entry name" value="SDR_fam"/>
</dbReference>
<gene>
    <name evidence="3" type="ORF">PLXY2_LOCUS4689</name>
</gene>
<dbReference type="FunFam" id="3.40.50.720:FF:000084">
    <property type="entry name" value="Short-chain dehydrogenase reductase"/>
    <property type="match status" value="1"/>
</dbReference>
<protein>
    <submittedName>
        <fullName evidence="3">(diamondback moth) hypothetical protein</fullName>
    </submittedName>
</protein>
<dbReference type="PRINTS" id="PR00081">
    <property type="entry name" value="GDHRDH"/>
</dbReference>
<dbReference type="InterPro" id="IPR057326">
    <property type="entry name" value="KR_dom"/>
</dbReference>
<evidence type="ECO:0000313" key="3">
    <source>
        <dbReference type="EMBL" id="CAG9111922.1"/>
    </source>
</evidence>
<evidence type="ECO:0000313" key="4">
    <source>
        <dbReference type="Proteomes" id="UP000653454"/>
    </source>
</evidence>
<dbReference type="InterPro" id="IPR036291">
    <property type="entry name" value="NAD(P)-bd_dom_sf"/>
</dbReference>
<keyword evidence="4" id="KW-1185">Reference proteome</keyword>
<reference evidence="3" key="1">
    <citation type="submission" date="2020-11" db="EMBL/GenBank/DDBJ databases">
        <authorList>
            <person name="Whiteford S."/>
        </authorList>
    </citation>
    <scope>NUCLEOTIDE SEQUENCE</scope>
</reference>
<dbReference type="InterPro" id="IPR020904">
    <property type="entry name" value="Sc_DH/Rdtase_CS"/>
</dbReference>
<evidence type="ECO:0000259" key="2">
    <source>
        <dbReference type="SMART" id="SM00822"/>
    </source>
</evidence>
<dbReference type="GO" id="GO:0006629">
    <property type="term" value="P:lipid metabolic process"/>
    <property type="evidence" value="ECO:0007669"/>
    <property type="project" value="UniProtKB-ARBA"/>
</dbReference>
<dbReference type="PRINTS" id="PR00080">
    <property type="entry name" value="SDRFAMILY"/>
</dbReference>
<dbReference type="PROSITE" id="PS51257">
    <property type="entry name" value="PROKAR_LIPOPROTEIN"/>
    <property type="match status" value="1"/>
</dbReference>
<dbReference type="PANTHER" id="PTHR43975">
    <property type="entry name" value="ZGC:101858"/>
    <property type="match status" value="1"/>
</dbReference>
<accession>A0A8S4E9K1</accession>
<organism evidence="3 4">
    <name type="scientific">Plutella xylostella</name>
    <name type="common">Diamondback moth</name>
    <name type="synonym">Plutella maculipennis</name>
    <dbReference type="NCBI Taxonomy" id="51655"/>
    <lineage>
        <taxon>Eukaryota</taxon>
        <taxon>Metazoa</taxon>
        <taxon>Ecdysozoa</taxon>
        <taxon>Arthropoda</taxon>
        <taxon>Hexapoda</taxon>
        <taxon>Insecta</taxon>
        <taxon>Pterygota</taxon>
        <taxon>Neoptera</taxon>
        <taxon>Endopterygota</taxon>
        <taxon>Lepidoptera</taxon>
        <taxon>Glossata</taxon>
        <taxon>Ditrysia</taxon>
        <taxon>Yponomeutoidea</taxon>
        <taxon>Plutellidae</taxon>
        <taxon>Plutella</taxon>
    </lineage>
</organism>
<dbReference type="Gene3D" id="3.40.50.720">
    <property type="entry name" value="NAD(P)-binding Rossmann-like Domain"/>
    <property type="match status" value="1"/>
</dbReference>
<dbReference type="SMART" id="SM00822">
    <property type="entry name" value="PKS_KR"/>
    <property type="match status" value="1"/>
</dbReference>
<dbReference type="AlphaFoldDB" id="A0A8S4E9K1"/>
<name>A0A8S4E9K1_PLUXY</name>
<dbReference type="PROSITE" id="PS00061">
    <property type="entry name" value="ADH_SHORT"/>
    <property type="match status" value="1"/>
</dbReference>
<evidence type="ECO:0000256" key="1">
    <source>
        <dbReference type="ARBA" id="ARBA00023002"/>
    </source>
</evidence>
<sequence length="257" mass="26385">MDFSGKVVVITGASSGIGAACAAAFAQHSAALVLVGRNRPNLERVAQQCRELAGAEPLVLCADVSVDADVERIVADTVDKHGRIDVLVNNAGITSVGGLGAGVAALDAVMATNTRAPYLLAGLALPHLARSRGNVVNVSSCLSTKPNTMLMPYCMSKAALDMFTKCLALEAGPQGVRVNAVNPGPVRTEIFRRAGVSAADNERLYAGLEGALPLGRVADAAEVADLVVYLASARARSVTGACYPIDCGLLLGENTTI</sequence>
<dbReference type="EMBL" id="CAJHNJ030000013">
    <property type="protein sequence ID" value="CAG9111922.1"/>
    <property type="molecule type" value="Genomic_DNA"/>
</dbReference>
<dbReference type="PANTHER" id="PTHR43975:SF2">
    <property type="entry name" value="EG:BACR7A4.14 PROTEIN-RELATED"/>
    <property type="match status" value="1"/>
</dbReference>
<proteinExistence type="predicted"/>
<dbReference type="SUPFAM" id="SSF51735">
    <property type="entry name" value="NAD(P)-binding Rossmann-fold domains"/>
    <property type="match status" value="1"/>
</dbReference>
<comment type="caution">
    <text evidence="3">The sequence shown here is derived from an EMBL/GenBank/DDBJ whole genome shotgun (WGS) entry which is preliminary data.</text>
</comment>